<keyword evidence="3" id="KW-0547">Nucleotide-binding</keyword>
<protein>
    <submittedName>
        <fullName evidence="6">ABC transporter ATP-binding protein</fullName>
    </submittedName>
</protein>
<evidence type="ECO:0000256" key="3">
    <source>
        <dbReference type="ARBA" id="ARBA00022741"/>
    </source>
</evidence>
<dbReference type="Gene3D" id="3.40.50.300">
    <property type="entry name" value="P-loop containing nucleotide triphosphate hydrolases"/>
    <property type="match status" value="1"/>
</dbReference>
<evidence type="ECO:0000256" key="4">
    <source>
        <dbReference type="ARBA" id="ARBA00022840"/>
    </source>
</evidence>
<name>A0A939DA64_CLOAM</name>
<dbReference type="Gene3D" id="2.70.50.60">
    <property type="entry name" value="abc- transporter (atp binding component) like domain"/>
    <property type="match status" value="1"/>
</dbReference>
<comment type="caution">
    <text evidence="6">The sequence shown here is derived from an EMBL/GenBank/DDBJ whole genome shotgun (WGS) entry which is preliminary data.</text>
</comment>
<dbReference type="AlphaFoldDB" id="A0A939DA64"/>
<dbReference type="PANTHER" id="PTHR46743:SF2">
    <property type="entry name" value="TEICHOIC ACIDS EXPORT ATP-BINDING PROTEIN TAGH"/>
    <property type="match status" value="1"/>
</dbReference>
<dbReference type="RefSeq" id="WP_206582891.1">
    <property type="nucleotide sequence ID" value="NZ_JAFJZZ010000006.1"/>
</dbReference>
<dbReference type="CDD" id="cd10147">
    <property type="entry name" value="Wzt_C-like"/>
    <property type="match status" value="1"/>
</dbReference>
<accession>A0A939DA64</accession>
<dbReference type="GO" id="GO:0016020">
    <property type="term" value="C:membrane"/>
    <property type="evidence" value="ECO:0007669"/>
    <property type="project" value="InterPro"/>
</dbReference>
<keyword evidence="7" id="KW-1185">Reference proteome</keyword>
<dbReference type="InterPro" id="IPR029439">
    <property type="entry name" value="Wzt_C"/>
</dbReference>
<dbReference type="SUPFAM" id="SSF52540">
    <property type="entry name" value="P-loop containing nucleoside triphosphate hydrolases"/>
    <property type="match status" value="1"/>
</dbReference>
<dbReference type="InterPro" id="IPR003439">
    <property type="entry name" value="ABC_transporter-like_ATP-bd"/>
</dbReference>
<dbReference type="CDD" id="cd03220">
    <property type="entry name" value="ABC_KpsT_Wzt"/>
    <property type="match status" value="1"/>
</dbReference>
<dbReference type="SMART" id="SM00382">
    <property type="entry name" value="AAA"/>
    <property type="match status" value="1"/>
</dbReference>
<organism evidence="6 7">
    <name type="scientific">Clostridium aminobutyricum</name>
    <dbReference type="NCBI Taxonomy" id="33953"/>
    <lineage>
        <taxon>Bacteria</taxon>
        <taxon>Bacillati</taxon>
        <taxon>Bacillota</taxon>
        <taxon>Clostridia</taxon>
        <taxon>Eubacteriales</taxon>
        <taxon>Clostridiaceae</taxon>
        <taxon>Clostridium</taxon>
    </lineage>
</organism>
<dbReference type="Proteomes" id="UP000664545">
    <property type="component" value="Unassembled WGS sequence"/>
</dbReference>
<evidence type="ECO:0000256" key="1">
    <source>
        <dbReference type="ARBA" id="ARBA00005417"/>
    </source>
</evidence>
<dbReference type="InterPro" id="IPR017871">
    <property type="entry name" value="ABC_transporter-like_CS"/>
</dbReference>
<keyword evidence="4 6" id="KW-0067">ATP-binding</keyword>
<dbReference type="InterPro" id="IPR015860">
    <property type="entry name" value="ABC_transpr_TagH-like"/>
</dbReference>
<evidence type="ECO:0000259" key="5">
    <source>
        <dbReference type="PROSITE" id="PS50893"/>
    </source>
</evidence>
<evidence type="ECO:0000313" key="6">
    <source>
        <dbReference type="EMBL" id="MBN7774047.1"/>
    </source>
</evidence>
<dbReference type="PROSITE" id="PS00211">
    <property type="entry name" value="ABC_TRANSPORTER_1"/>
    <property type="match status" value="1"/>
</dbReference>
<comment type="similarity">
    <text evidence="1">Belongs to the ABC transporter superfamily.</text>
</comment>
<dbReference type="InterPro" id="IPR003593">
    <property type="entry name" value="AAA+_ATPase"/>
</dbReference>
<evidence type="ECO:0000313" key="7">
    <source>
        <dbReference type="Proteomes" id="UP000664545"/>
    </source>
</evidence>
<dbReference type="PANTHER" id="PTHR46743">
    <property type="entry name" value="TEICHOIC ACIDS EXPORT ATP-BINDING PROTEIN TAGH"/>
    <property type="match status" value="1"/>
</dbReference>
<sequence length="457" mass="52050">MELSVKVDRLTKIYPIFNKKTDRLKETFSLSRKKYHEEFYALNEVSFNIIKGESFGIIGKNGSGKSTLLKILSGILTPTSGNVEVSGKVAALLELGAGFNPEMTGLENIFLNGTIMGYSREQMQDKVESILQFAGIGEFINQPVKNYSSGMFVRLAFAVSTSIEPEILIVDEALAVGDVFFRQKCYERLNRLKENGTTIILVSHALNEIEQYCDRTLLLNKGKMIMLDRSPDVVKKYYMMEQLEHNNSLEVLEHTSTVEKHSTGSIKETSFFNGEWNRRDDVFFNLEESVEHSNGVATFLRIGMFDEHGYAKTNFYVGDKVYFYYEIEMLKKIGVPILGTIIFNQQNIIVHGKDTSQTYVDVPNVVEAGTILEIVQCMEMNLCAGEYTFEVGFSCMNKEDYRCRGSVPQEMNNAKLHRINLRNNVGKFSLTNKKENVPTWLRNHGLCDLPNKFEVRF</sequence>
<dbReference type="Pfam" id="PF14524">
    <property type="entry name" value="Wzt_C"/>
    <property type="match status" value="1"/>
</dbReference>
<dbReference type="PROSITE" id="PS50893">
    <property type="entry name" value="ABC_TRANSPORTER_2"/>
    <property type="match status" value="1"/>
</dbReference>
<dbReference type="InterPro" id="IPR050683">
    <property type="entry name" value="Bact_Polysacc_Export_ATP-bd"/>
</dbReference>
<evidence type="ECO:0000256" key="2">
    <source>
        <dbReference type="ARBA" id="ARBA00022448"/>
    </source>
</evidence>
<dbReference type="EMBL" id="JAFJZZ010000006">
    <property type="protein sequence ID" value="MBN7774047.1"/>
    <property type="molecule type" value="Genomic_DNA"/>
</dbReference>
<feature type="domain" description="ABC transporter" evidence="5">
    <location>
        <begin position="25"/>
        <end position="246"/>
    </location>
</feature>
<proteinExistence type="inferred from homology"/>
<dbReference type="Pfam" id="PF00005">
    <property type="entry name" value="ABC_tran"/>
    <property type="match status" value="1"/>
</dbReference>
<keyword evidence="2" id="KW-0813">Transport</keyword>
<dbReference type="InterPro" id="IPR027417">
    <property type="entry name" value="P-loop_NTPase"/>
</dbReference>
<dbReference type="GO" id="GO:0140359">
    <property type="term" value="F:ABC-type transporter activity"/>
    <property type="evidence" value="ECO:0007669"/>
    <property type="project" value="InterPro"/>
</dbReference>
<gene>
    <name evidence="6" type="ORF">JYB65_11795</name>
</gene>
<dbReference type="GO" id="GO:0005524">
    <property type="term" value="F:ATP binding"/>
    <property type="evidence" value="ECO:0007669"/>
    <property type="project" value="UniProtKB-KW"/>
</dbReference>
<dbReference type="GO" id="GO:0016887">
    <property type="term" value="F:ATP hydrolysis activity"/>
    <property type="evidence" value="ECO:0007669"/>
    <property type="project" value="InterPro"/>
</dbReference>
<reference evidence="6" key="1">
    <citation type="submission" date="2021-02" db="EMBL/GenBank/DDBJ databases">
        <title>Abyssanaerobacter marinus gen.nov., sp., nov, anaerobic bacterium isolated from the Onnuri vent field of Indian Ocean and suggestion of Mogibacteriaceae fam. nov., and proposal of reclassification of ambiguous this family's genus member.</title>
        <authorList>
            <person name="Kim Y.J."/>
            <person name="Yang J.-A."/>
        </authorList>
    </citation>
    <scope>NUCLEOTIDE SEQUENCE</scope>
    <source>
        <strain evidence="6">DSM 2634</strain>
    </source>
</reference>